<organism evidence="2">
    <name type="scientific">Simian foamy virus</name>
    <dbReference type="NCBI Taxonomy" id="11642"/>
    <lineage>
        <taxon>Viruses</taxon>
        <taxon>Riboviria</taxon>
        <taxon>Pararnavirae</taxon>
        <taxon>Artverviricota</taxon>
        <taxon>Revtraviricetes</taxon>
        <taxon>Ortervirales</taxon>
        <taxon>Retroviridae</taxon>
        <taxon>Spumaretrovirinae</taxon>
        <taxon>Simiispumavirus</taxon>
        <taxon>Simiispumavirus pantrosch</taxon>
    </lineage>
</organism>
<feature type="region of interest" description="Disordered" evidence="1">
    <location>
        <begin position="242"/>
        <end position="278"/>
    </location>
</feature>
<reference evidence="2" key="1">
    <citation type="submission" date="2018-05" db="EMBL/GenBank/DDBJ databases">
        <title>First Complete Genome Sequence of the Simian Foamy Virus Infecting a Brachyteles arachnoides, a New World Primate.</title>
        <authorList>
            <person name="Muniz C.P.R."/>
            <person name="Cavalcante L.T.F."/>
            <person name="Dudley D.M."/>
            <person name="Pissinatti A."/>
            <person name="O'Connor D.H."/>
            <person name="Soares M.A."/>
            <person name="Santos A.F.A."/>
        </authorList>
    </citation>
    <scope>NUCLEOTIDE SEQUENCE</scope>
    <source>
        <strain evidence="2">SFVbar</strain>
    </source>
</reference>
<proteinExistence type="predicted"/>
<name>A0A2U9AG62_9RETR</name>
<accession>A0A2U9AG62</accession>
<protein>
    <submittedName>
        <fullName evidence="2">Bet protein</fullName>
    </submittedName>
</protein>
<dbReference type="EMBL" id="MH368762">
    <property type="protein sequence ID" value="AWO77079.1"/>
    <property type="molecule type" value="Genomic_DNA"/>
</dbReference>
<gene>
    <name evidence="2" type="primary">bel2</name>
</gene>
<evidence type="ECO:0000256" key="1">
    <source>
        <dbReference type="SAM" id="MobiDB-lite"/>
    </source>
</evidence>
<evidence type="ECO:0000313" key="2">
    <source>
        <dbReference type="EMBL" id="AWO77079.1"/>
    </source>
</evidence>
<sequence length="278" mass="31587">MTFLICKNVFGIVICAGDDGIYSLNCASAAYCCTSTTCAMIIWESDLKGTQDNRPWVQALTRFHPLDGRTPSIRHLTNLLALTPPIYGIKGACALTEYRGIIERMTGNPLTPHVIRDKSTKFAAQLHLGEQLLFPEGKIADTYFKALAEYGNPQGSMEERVLWECEHKEPYYDPSFPVDEMDEVFAAQNEEQWLRPMMSAVTWMTPVSLQKWANIALPKGWKITTTEGVIVTSNRHFYPYDHDRSSPISQSSPNWEMFQRDDSDSESDERDESNLKKE</sequence>